<evidence type="ECO:0000313" key="1">
    <source>
        <dbReference type="EMBL" id="KPK68381.1"/>
    </source>
</evidence>
<evidence type="ECO:0008006" key="3">
    <source>
        <dbReference type="Google" id="ProtNLM"/>
    </source>
</evidence>
<gene>
    <name evidence="1" type="ORF">AMJ87_12010</name>
</gene>
<reference evidence="1 2" key="1">
    <citation type="journal article" date="2015" name="Microbiome">
        <title>Genomic resolution of linkages in carbon, nitrogen, and sulfur cycling among widespread estuary sediment bacteria.</title>
        <authorList>
            <person name="Baker B.J."/>
            <person name="Lazar C.S."/>
            <person name="Teske A.P."/>
            <person name="Dick G.J."/>
        </authorList>
    </citation>
    <scope>NUCLEOTIDE SEQUENCE [LARGE SCALE GENOMIC DNA]</scope>
    <source>
        <strain evidence="1">SM23_60</strain>
    </source>
</reference>
<name>A0A0S8G9B0_UNCW3</name>
<protein>
    <recommendedName>
        <fullName evidence="3">Fibronectin type-III domain-containing protein</fullName>
    </recommendedName>
</protein>
<dbReference type="AlphaFoldDB" id="A0A0S8G9B0"/>
<comment type="caution">
    <text evidence="1">The sequence shown here is derived from an EMBL/GenBank/DDBJ whole genome shotgun (WGS) entry which is preliminary data.</text>
</comment>
<feature type="non-terminal residue" evidence="1">
    <location>
        <position position="978"/>
    </location>
</feature>
<dbReference type="EMBL" id="LJUO01000171">
    <property type="protein sequence ID" value="KPK68381.1"/>
    <property type="molecule type" value="Genomic_DNA"/>
</dbReference>
<dbReference type="Proteomes" id="UP000051096">
    <property type="component" value="Unassembled WGS sequence"/>
</dbReference>
<evidence type="ECO:0000313" key="2">
    <source>
        <dbReference type="Proteomes" id="UP000051096"/>
    </source>
</evidence>
<sequence length="978" mass="113349">MKYIVQGLCFLLFVPAVLLAHDMSLHMKIAAENFDIWEDYDPDFYNRMITPAQSIPDSVLKMMTYKFYYIGTTFPDVLWPNAQSLIRGLISNLFDYRDNLDDPMHIQEWTKNDVQVPVIFQSGTDSHNLHRLYLMVEYAKSNNWTPYAKSMIYGAYLHALCDMYATFTQASRFGYGKCYDSDSAIHYDVLYFGELYHELFSQTHMYNWVQFIKSLYTEVVNPNSTMLIRPSSCCFYREYNLAEPHDLVTWQHGHYTPIQKYVDATNAVGWQVQNLTHDRLRSYLHGWAILTFLLYGYRKDGTYCGGIFAHPEWTIEYIIDDFWYWIGSDFIDPGWLLGALPNAVQDYLKRSIWESMGTPIWFGENLMERWLKHAFGTEPWPWYFETELGLQTLWNGIPDTLKTPAAQLEYERYKENLRDWYNTPSNRILEPRKCSSYNTEASLALNMEQLYKNSIDQGPAYLDHSWNGIKVWPTARKAGLLGGLYDVVSDVFSRQPGIIDLHYFANNNSTHEHAYATLVTEATPYGGLEWDMIVFPNKTRIDLLGKHADGNVEAIQTQIYDIAEIERKRNQFEVNLDNLHMNGVEQLYWDICTYDQSNNAQLMLSADYEDAYYESPMVYDNILYQTWFNNGNPLRTPSQDPIADPIKYWPCVLRVFGLHKPTSLITGFGNSSELILYWTDHSNREDGFKVARKIDNEEWNLEHAYASASSGAGLEVTCTDTVSLCHKYQYKLRAYDNDNRRSEWSDSAFTVHGAIAESERFDMSAYNNGRKAVIVGNHVYITHAKDEWGNREVILLHSNNGGKTFDEILHTGSHVSHPAITADDDGNVYVIWGRVEYLDRPQHGWYRRYHCHCLHNGAWDNTVVYSQLLNTIQPPTWQPPEDSIAAPSIAVSNDSGYVAFKIKNQNIRIARFALDFPTYGTYESIDDSWCNATEYISIGYDRSKRLVIAVQTDAQNPLRLYYRKMGTNAWTCLPIGDH</sequence>
<dbReference type="InterPro" id="IPR013783">
    <property type="entry name" value="Ig-like_fold"/>
</dbReference>
<organism evidence="1 2">
    <name type="scientific">candidate division WOR_3 bacterium SM23_60</name>
    <dbReference type="NCBI Taxonomy" id="1703780"/>
    <lineage>
        <taxon>Bacteria</taxon>
        <taxon>Bacteria division WOR-3</taxon>
    </lineage>
</organism>
<dbReference type="InterPro" id="IPR036278">
    <property type="entry name" value="Sialidase_sf"/>
</dbReference>
<proteinExistence type="predicted"/>
<dbReference type="Gene3D" id="2.60.40.10">
    <property type="entry name" value="Immunoglobulins"/>
    <property type="match status" value="1"/>
</dbReference>
<accession>A0A0S8G9B0</accession>
<dbReference type="SUPFAM" id="SSF50939">
    <property type="entry name" value="Sialidases"/>
    <property type="match status" value="1"/>
</dbReference>